<name>A0A2X3E2C9_KLEPN</name>
<proteinExistence type="predicted"/>
<dbReference type="Proteomes" id="UP000251088">
    <property type="component" value="Unassembled WGS sequence"/>
</dbReference>
<dbReference type="AlphaFoldDB" id="A0A2X3E2C9"/>
<accession>A0A2X3E2C9</accession>
<gene>
    <name evidence="1" type="ORF">NCTC9128_00474</name>
</gene>
<evidence type="ECO:0000313" key="2">
    <source>
        <dbReference type="Proteomes" id="UP000251088"/>
    </source>
</evidence>
<evidence type="ECO:0000313" key="1">
    <source>
        <dbReference type="EMBL" id="SQC05889.1"/>
    </source>
</evidence>
<protein>
    <submittedName>
        <fullName evidence="1">Uncharacterized protein</fullName>
    </submittedName>
</protein>
<reference evidence="1 2" key="1">
    <citation type="submission" date="2018-06" db="EMBL/GenBank/DDBJ databases">
        <authorList>
            <consortium name="Pathogen Informatics"/>
            <person name="Doyle S."/>
        </authorList>
    </citation>
    <scope>NUCLEOTIDE SEQUENCE [LARGE SCALE GENOMIC DNA]</scope>
    <source>
        <strain evidence="1 2">NCTC9128</strain>
    </source>
</reference>
<sequence>MAAAIANIVTRLVAAPARPFLQKAGERVHINGHAGQTRIDMLFMPGEAKTQHMAEGAHTHGMLD</sequence>
<dbReference type="EMBL" id="UAWN01000002">
    <property type="protein sequence ID" value="SQC05889.1"/>
    <property type="molecule type" value="Genomic_DNA"/>
</dbReference>
<organism evidence="1 2">
    <name type="scientific">Klebsiella pneumoniae</name>
    <dbReference type="NCBI Taxonomy" id="573"/>
    <lineage>
        <taxon>Bacteria</taxon>
        <taxon>Pseudomonadati</taxon>
        <taxon>Pseudomonadota</taxon>
        <taxon>Gammaproteobacteria</taxon>
        <taxon>Enterobacterales</taxon>
        <taxon>Enterobacteriaceae</taxon>
        <taxon>Klebsiella/Raoultella group</taxon>
        <taxon>Klebsiella</taxon>
        <taxon>Klebsiella pneumoniae complex</taxon>
    </lineage>
</organism>